<dbReference type="AlphaFoldDB" id="A0A9D4UW91"/>
<organism evidence="2 3">
    <name type="scientific">Adiantum capillus-veneris</name>
    <name type="common">Maidenhair fern</name>
    <dbReference type="NCBI Taxonomy" id="13818"/>
    <lineage>
        <taxon>Eukaryota</taxon>
        <taxon>Viridiplantae</taxon>
        <taxon>Streptophyta</taxon>
        <taxon>Embryophyta</taxon>
        <taxon>Tracheophyta</taxon>
        <taxon>Polypodiopsida</taxon>
        <taxon>Polypodiidae</taxon>
        <taxon>Polypodiales</taxon>
        <taxon>Pteridineae</taxon>
        <taxon>Pteridaceae</taxon>
        <taxon>Vittarioideae</taxon>
        <taxon>Adiantum</taxon>
    </lineage>
</organism>
<evidence type="ECO:0000313" key="3">
    <source>
        <dbReference type="Proteomes" id="UP000886520"/>
    </source>
</evidence>
<feature type="region of interest" description="Disordered" evidence="1">
    <location>
        <begin position="84"/>
        <end position="109"/>
    </location>
</feature>
<evidence type="ECO:0000313" key="2">
    <source>
        <dbReference type="EMBL" id="KAI5074999.1"/>
    </source>
</evidence>
<comment type="caution">
    <text evidence="2">The sequence shown here is derived from an EMBL/GenBank/DDBJ whole genome shotgun (WGS) entry which is preliminary data.</text>
</comment>
<protein>
    <submittedName>
        <fullName evidence="2">Uncharacterized protein</fullName>
    </submittedName>
</protein>
<evidence type="ECO:0000256" key="1">
    <source>
        <dbReference type="SAM" id="MobiDB-lite"/>
    </source>
</evidence>
<name>A0A9D4UW91_ADICA</name>
<proteinExistence type="predicted"/>
<reference evidence="2" key="1">
    <citation type="submission" date="2021-01" db="EMBL/GenBank/DDBJ databases">
        <title>Adiantum capillus-veneris genome.</title>
        <authorList>
            <person name="Fang Y."/>
            <person name="Liao Q."/>
        </authorList>
    </citation>
    <scope>NUCLEOTIDE SEQUENCE</scope>
    <source>
        <strain evidence="2">H3</strain>
        <tissue evidence="2">Leaf</tissue>
    </source>
</reference>
<feature type="compositionally biased region" description="Basic residues" evidence="1">
    <location>
        <begin position="88"/>
        <end position="106"/>
    </location>
</feature>
<dbReference type="Proteomes" id="UP000886520">
    <property type="component" value="Chromosome 10"/>
</dbReference>
<accession>A0A9D4UW91</accession>
<gene>
    <name evidence="2" type="ORF">GOP47_0010960</name>
</gene>
<keyword evidence="3" id="KW-1185">Reference proteome</keyword>
<sequence>MKLPLSCTRLDLWRLDTRTNLLRPPSVPPLLSLLSGSCCRFSCLSALLEPLLQSVVESTSLPPLVYVKKEALFEEGWPARYRRAGESRKRKGLSKSRSACKGRRAARALQQETEEELDYMLQRSPGLMPKGS</sequence>
<dbReference type="EMBL" id="JABFUD020000010">
    <property type="protein sequence ID" value="KAI5074999.1"/>
    <property type="molecule type" value="Genomic_DNA"/>
</dbReference>